<evidence type="ECO:0000256" key="4">
    <source>
        <dbReference type="ARBA" id="ARBA00022737"/>
    </source>
</evidence>
<gene>
    <name evidence="10" type="ORF">Cfor_00653</name>
</gene>
<accession>A0A6L2P9M8</accession>
<dbReference type="InterPro" id="IPR028884">
    <property type="entry name" value="Trm82"/>
</dbReference>
<dbReference type="PROSITE" id="PS50294">
    <property type="entry name" value="WD_REPEATS_REGION"/>
    <property type="match status" value="1"/>
</dbReference>
<evidence type="ECO:0000256" key="2">
    <source>
        <dbReference type="ARBA" id="ARBA00022574"/>
    </source>
</evidence>
<keyword evidence="11" id="KW-1185">Reference proteome</keyword>
<dbReference type="InterPro" id="IPR001680">
    <property type="entry name" value="WD40_rpt"/>
</dbReference>
<keyword evidence="2 8" id="KW-0853">WD repeat</keyword>
<dbReference type="FunCoup" id="A0A6L2P9M8">
    <property type="interactions" value="543"/>
</dbReference>
<dbReference type="PANTHER" id="PTHR16288:SF0">
    <property type="entry name" value="TRNA (GUANINE-N(7)-)-METHYLTRANSFERASE NON-CATALYTIC SUBUNIT WDR4"/>
    <property type="match status" value="1"/>
</dbReference>
<proteinExistence type="inferred from homology"/>
<evidence type="ECO:0000256" key="3">
    <source>
        <dbReference type="ARBA" id="ARBA00022694"/>
    </source>
</evidence>
<dbReference type="HAMAP" id="MF_03056">
    <property type="entry name" value="TRM82"/>
    <property type="match status" value="1"/>
</dbReference>
<dbReference type="GO" id="GO:0106004">
    <property type="term" value="P:tRNA (guanine-N7)-methylation"/>
    <property type="evidence" value="ECO:0007669"/>
    <property type="project" value="UniProtKB-UniRule"/>
</dbReference>
<evidence type="ECO:0000256" key="1">
    <source>
        <dbReference type="ARBA" id="ARBA00004123"/>
    </source>
</evidence>
<dbReference type="GO" id="GO:0043527">
    <property type="term" value="C:tRNA methyltransferase complex"/>
    <property type="evidence" value="ECO:0007669"/>
    <property type="project" value="TreeGrafter"/>
</dbReference>
<keyword evidence="4 8" id="KW-0677">Repeat</keyword>
<evidence type="ECO:0000313" key="11">
    <source>
        <dbReference type="Proteomes" id="UP000502823"/>
    </source>
</evidence>
<keyword evidence="5 8" id="KW-0539">Nucleus</keyword>
<dbReference type="SMART" id="SM00320">
    <property type="entry name" value="WD40"/>
    <property type="match status" value="3"/>
</dbReference>
<dbReference type="Proteomes" id="UP000502823">
    <property type="component" value="Unassembled WGS sequence"/>
</dbReference>
<dbReference type="InterPro" id="IPR015943">
    <property type="entry name" value="WD40/YVTN_repeat-like_dom_sf"/>
</dbReference>
<evidence type="ECO:0000256" key="5">
    <source>
        <dbReference type="ARBA" id="ARBA00023242"/>
    </source>
</evidence>
<dbReference type="AlphaFoldDB" id="A0A6L2P9M8"/>
<dbReference type="EMBL" id="BLKM01000105">
    <property type="protein sequence ID" value="GFG28999.1"/>
    <property type="molecule type" value="Genomic_DNA"/>
</dbReference>
<dbReference type="InParanoid" id="A0A6L2P9M8"/>
<dbReference type="PANTHER" id="PTHR16288">
    <property type="entry name" value="WD40 REPEAT PROTEIN 4"/>
    <property type="match status" value="1"/>
</dbReference>
<dbReference type="UniPathway" id="UPA00989"/>
<comment type="function">
    <text evidence="8">Required for the formation of N(7)-methylguanine at position 46 (m7G46) in tRNA. In the complex, it is required to stabilize and induce conformational changes of the catalytic subunit.</text>
</comment>
<dbReference type="PROSITE" id="PS50082">
    <property type="entry name" value="WD_REPEATS_2"/>
    <property type="match status" value="1"/>
</dbReference>
<feature type="repeat" description="WD" evidence="9">
    <location>
        <begin position="182"/>
        <end position="224"/>
    </location>
</feature>
<evidence type="ECO:0000256" key="6">
    <source>
        <dbReference type="ARBA" id="ARBA00093337"/>
    </source>
</evidence>
<dbReference type="Gene3D" id="2.130.10.10">
    <property type="entry name" value="YVTN repeat-like/Quinoprotein amine dehydrogenase"/>
    <property type="match status" value="1"/>
</dbReference>
<comment type="pathway">
    <text evidence="8">tRNA modification; N(7)-methylguanine-tRNA biosynthesis.</text>
</comment>
<comment type="subunit">
    <text evidence="7">Forms a heterodimer with the catalytic subunit Mettl1. Interacts with mei-P26 and weakly interacts with bgcn; required for the function or formation of the mei-P26-bgcn-bam-sxl complex. Interacts with nanos; may be involved in mei-P26-dependent derepression of the BMP signaling pathway. Interacts with Myc; the interaction may be mediated by mei-P26 and may be involved in the regulation of ribosome biogenesis.</text>
</comment>
<dbReference type="InterPro" id="IPR036322">
    <property type="entry name" value="WD40_repeat_dom_sf"/>
</dbReference>
<dbReference type="OrthoDB" id="371245at2759"/>
<sequence length="400" mass="44276">MARLFVEKTSVLITCGSKTLTCKIGEDCCQILDISNIGSKCINRTGNCDADTEATSATEVHIVAADISSCEKYICLCTSDKLLSLWETDNLSIISNRTSVRVASKVRFVPSVQAIILADKSGHVYSFSVEKPNEDGKFLLGHQSLLLDILVSPDEKYIITCDRDEKIRVTRYPNTYNIQSYCLGHREFITGLSLLPSDKTVLVSSSGDGTIRLWDYGNGIQLHVIDCKDSVCANSDTVEDNKTGNGDSVLPIRHITCCSGDTTTSFVCACVSKFQGCLVYQIRGDSNYITSDLMQVLKLQTEPWDISLTSQRELWVLGPLRGESLCIFVWDCNVRQFVACGGTSVMAQVNNRWDLFQSIAPTKLLSVLYKRKFDNIQSQERKKQRLASSVASSCSDIPTK</sequence>
<organism evidence="10 11">
    <name type="scientific">Coptotermes formosanus</name>
    <name type="common">Formosan subterranean termite</name>
    <dbReference type="NCBI Taxonomy" id="36987"/>
    <lineage>
        <taxon>Eukaryota</taxon>
        <taxon>Metazoa</taxon>
        <taxon>Ecdysozoa</taxon>
        <taxon>Arthropoda</taxon>
        <taxon>Hexapoda</taxon>
        <taxon>Insecta</taxon>
        <taxon>Pterygota</taxon>
        <taxon>Neoptera</taxon>
        <taxon>Polyneoptera</taxon>
        <taxon>Dictyoptera</taxon>
        <taxon>Blattodea</taxon>
        <taxon>Blattoidea</taxon>
        <taxon>Termitoidae</taxon>
        <taxon>Rhinotermitidae</taxon>
        <taxon>Coptotermes</taxon>
    </lineage>
</organism>
<comment type="similarity">
    <text evidence="8">Belongs to the WD repeat TRM82 family.</text>
</comment>
<dbReference type="GO" id="GO:0005829">
    <property type="term" value="C:cytosol"/>
    <property type="evidence" value="ECO:0007669"/>
    <property type="project" value="TreeGrafter"/>
</dbReference>
<evidence type="ECO:0000256" key="9">
    <source>
        <dbReference type="PROSITE-ProRule" id="PRU00221"/>
    </source>
</evidence>
<reference evidence="11" key="1">
    <citation type="submission" date="2020-01" db="EMBL/GenBank/DDBJ databases">
        <title>Draft genome sequence of the Termite Coptotermes fromosanus.</title>
        <authorList>
            <person name="Itakura S."/>
            <person name="Yosikawa Y."/>
            <person name="Umezawa K."/>
        </authorList>
    </citation>
    <scope>NUCLEOTIDE SEQUENCE [LARGE SCALE GENOMIC DNA]</scope>
</reference>
<keyword evidence="3 8" id="KW-0819">tRNA processing</keyword>
<comment type="subcellular location">
    <subcellularLocation>
        <location evidence="1 8">Nucleus</location>
    </subcellularLocation>
</comment>
<comment type="function">
    <text evidence="6">Required for the Mettl1-dependent formation of N(7)-methylguanine at position 46 (m7G46) in tRNA. In the Mettl1-wuho methyltransferase complex, it is required to stabilize and induce conformational changes of the catalytic subunit. Required for binding of nanos mRNA and repression of translation by the mei-P26-bgcn-bam-sxl complex. May cooperate with mei-P26 and nanos to derepress the BMP signaling pathway. May cooperate with mei-P26 to suppress expression of a subset of microRNAs. May cooperate with mei-P26 to regulate bam expression levels in germline cells during gametogenesis. Required to promote mitosis to meiosis transition during gametogenesis. May regulate germline cell division in part by regulating ribosome biogenesis.</text>
</comment>
<dbReference type="Pfam" id="PF00400">
    <property type="entry name" value="WD40"/>
    <property type="match status" value="2"/>
</dbReference>
<evidence type="ECO:0000256" key="7">
    <source>
        <dbReference type="ARBA" id="ARBA00093542"/>
    </source>
</evidence>
<name>A0A6L2P9M8_COPFO</name>
<evidence type="ECO:0000256" key="8">
    <source>
        <dbReference type="HAMAP-Rule" id="MF_03056"/>
    </source>
</evidence>
<dbReference type="GO" id="GO:0005634">
    <property type="term" value="C:nucleus"/>
    <property type="evidence" value="ECO:0007669"/>
    <property type="project" value="UniProtKB-SubCell"/>
</dbReference>
<comment type="caution">
    <text evidence="10">The sequence shown here is derived from an EMBL/GenBank/DDBJ whole genome shotgun (WGS) entry which is preliminary data.</text>
</comment>
<dbReference type="SUPFAM" id="SSF50978">
    <property type="entry name" value="WD40 repeat-like"/>
    <property type="match status" value="1"/>
</dbReference>
<protein>
    <submittedName>
        <fullName evidence="10">Uncharacterized protein</fullName>
    </submittedName>
</protein>
<evidence type="ECO:0000313" key="10">
    <source>
        <dbReference type="EMBL" id="GFG28999.1"/>
    </source>
</evidence>